<accession>A0A9P0AI75</accession>
<evidence type="ECO:0000313" key="2">
    <source>
        <dbReference type="EMBL" id="CAH0392370.1"/>
    </source>
</evidence>
<dbReference type="EMBL" id="OU963867">
    <property type="protein sequence ID" value="CAH0392370.1"/>
    <property type="molecule type" value="Genomic_DNA"/>
</dbReference>
<proteinExistence type="predicted"/>
<organism evidence="2 3">
    <name type="scientific">Bemisia tabaci</name>
    <name type="common">Sweetpotato whitefly</name>
    <name type="synonym">Aleurodes tabaci</name>
    <dbReference type="NCBI Taxonomy" id="7038"/>
    <lineage>
        <taxon>Eukaryota</taxon>
        <taxon>Metazoa</taxon>
        <taxon>Ecdysozoa</taxon>
        <taxon>Arthropoda</taxon>
        <taxon>Hexapoda</taxon>
        <taxon>Insecta</taxon>
        <taxon>Pterygota</taxon>
        <taxon>Neoptera</taxon>
        <taxon>Paraneoptera</taxon>
        <taxon>Hemiptera</taxon>
        <taxon>Sternorrhyncha</taxon>
        <taxon>Aleyrodoidea</taxon>
        <taxon>Aleyrodidae</taxon>
        <taxon>Aleyrodinae</taxon>
        <taxon>Bemisia</taxon>
    </lineage>
</organism>
<dbReference type="AlphaFoldDB" id="A0A9P0AI75"/>
<dbReference type="Proteomes" id="UP001152759">
    <property type="component" value="Chromosome 6"/>
</dbReference>
<reference evidence="2" key="1">
    <citation type="submission" date="2021-12" db="EMBL/GenBank/DDBJ databases">
        <authorList>
            <person name="King R."/>
        </authorList>
    </citation>
    <scope>NUCLEOTIDE SEQUENCE</scope>
</reference>
<evidence type="ECO:0000256" key="1">
    <source>
        <dbReference type="SAM" id="MobiDB-lite"/>
    </source>
</evidence>
<name>A0A9P0AI75_BEMTA</name>
<evidence type="ECO:0000313" key="3">
    <source>
        <dbReference type="Proteomes" id="UP001152759"/>
    </source>
</evidence>
<gene>
    <name evidence="2" type="ORF">BEMITA_LOCUS10896</name>
</gene>
<protein>
    <submittedName>
        <fullName evidence="2">Uncharacterized protein</fullName>
    </submittedName>
</protein>
<keyword evidence="3" id="KW-1185">Reference proteome</keyword>
<feature type="region of interest" description="Disordered" evidence="1">
    <location>
        <begin position="304"/>
        <end position="337"/>
    </location>
</feature>
<sequence length="337" mass="36623">MPHENNFLQRMLGITRAEDGAYLTDLTSLGQTTMAERLTQAATFAGFVSVFTTTVLQSFNCYGSVIQRWATNHPGPAPNMFNLLADTFRLFTNVDNKPATMAILFMQAFTMLDRHIGGVPPPTVFAYRSWNLVEKDWDLPGPFLLNTPHHAPRLGNPLSILSWLDLVPSEWGVVDSSATVDFTKEVAIQGIPNVAGWYAVNGGVSPPNVIGPHPQPPIWMPAHFIFEPCTINTFDWDLEVVLAPILTSAAVGHVVLLMLHSSNVFPALGRGYLLVQKVPTNTPSLHFVPPGGCTVAVTPQTHVTAKPGDVVPPPLAVQTDKPVDNSRGQLEGLNPPN</sequence>